<evidence type="ECO:0000313" key="4">
    <source>
        <dbReference type="EMBL" id="OBI45935.1"/>
    </source>
</evidence>
<protein>
    <submittedName>
        <fullName evidence="4">Molybdenum-binding protein</fullName>
    </submittedName>
</protein>
<dbReference type="RefSeq" id="WP_065014754.1">
    <property type="nucleotide sequence ID" value="NZ_LZKJ01000116.1"/>
</dbReference>
<dbReference type="NCBIfam" id="TIGR00638">
    <property type="entry name" value="Mop"/>
    <property type="match status" value="1"/>
</dbReference>
<evidence type="ECO:0000256" key="1">
    <source>
        <dbReference type="ARBA" id="ARBA00022505"/>
    </source>
</evidence>
<accession>A0A1A2Z6N8</accession>
<organism evidence="4 5">
    <name type="scientific">Mycobacterium kyorinense</name>
    <dbReference type="NCBI Taxonomy" id="487514"/>
    <lineage>
        <taxon>Bacteria</taxon>
        <taxon>Bacillati</taxon>
        <taxon>Actinomycetota</taxon>
        <taxon>Actinomycetes</taxon>
        <taxon>Mycobacteriales</taxon>
        <taxon>Mycobacteriaceae</taxon>
        <taxon>Mycobacterium</taxon>
    </lineage>
</organism>
<dbReference type="GO" id="GO:0015689">
    <property type="term" value="P:molybdate ion transport"/>
    <property type="evidence" value="ECO:0007669"/>
    <property type="project" value="InterPro"/>
</dbReference>
<dbReference type="Gene3D" id="2.40.50.100">
    <property type="match status" value="1"/>
</dbReference>
<reference evidence="5" key="1">
    <citation type="submission" date="2016-06" db="EMBL/GenBank/DDBJ databases">
        <authorList>
            <person name="Sutton G."/>
            <person name="Brinkac L."/>
            <person name="Sanka R."/>
            <person name="Adams M."/>
            <person name="Lau E."/>
            <person name="Sam S."/>
            <person name="Sreng N."/>
            <person name="Him V."/>
            <person name="Kerleguer A."/>
            <person name="Cheng S."/>
        </authorList>
    </citation>
    <scope>NUCLEOTIDE SEQUENCE [LARGE SCALE GENOMIC DNA]</scope>
    <source>
        <strain evidence="5">E861</strain>
    </source>
</reference>
<keyword evidence="1 2" id="KW-0500">Molybdenum</keyword>
<dbReference type="InterPro" id="IPR008995">
    <property type="entry name" value="Mo/tungstate-bd_C_term_dom"/>
</dbReference>
<dbReference type="OrthoDB" id="122515at2"/>
<dbReference type="InterPro" id="IPR004606">
    <property type="entry name" value="Mop_domain"/>
</dbReference>
<evidence type="ECO:0000313" key="5">
    <source>
        <dbReference type="Proteomes" id="UP000093592"/>
    </source>
</evidence>
<sequence length="70" mass="7260">MRLSTRNQLTGTIDDVDLGSVMATVKVRLDGGDQVVTSSITKDAAVNLGLKAGQPATVFIKATEVTIGVD</sequence>
<dbReference type="PROSITE" id="PS51866">
    <property type="entry name" value="MOP"/>
    <property type="match status" value="1"/>
</dbReference>
<dbReference type="AlphaFoldDB" id="A0A1A2Z6N8"/>
<dbReference type="SUPFAM" id="SSF50331">
    <property type="entry name" value="MOP-like"/>
    <property type="match status" value="1"/>
</dbReference>
<dbReference type="InterPro" id="IPR005116">
    <property type="entry name" value="Transp-assoc_OB_typ1"/>
</dbReference>
<comment type="caution">
    <text evidence="4">The sequence shown here is derived from an EMBL/GenBank/DDBJ whole genome shotgun (WGS) entry which is preliminary data.</text>
</comment>
<proteinExistence type="predicted"/>
<name>A0A1A2Z6N8_9MYCO</name>
<dbReference type="Pfam" id="PF03459">
    <property type="entry name" value="TOBE"/>
    <property type="match status" value="1"/>
</dbReference>
<feature type="domain" description="Mop" evidence="3">
    <location>
        <begin position="2"/>
        <end position="69"/>
    </location>
</feature>
<dbReference type="EMBL" id="LZKJ01000116">
    <property type="protein sequence ID" value="OBI45935.1"/>
    <property type="molecule type" value="Genomic_DNA"/>
</dbReference>
<gene>
    <name evidence="4" type="ORF">A5707_22405</name>
</gene>
<evidence type="ECO:0000256" key="2">
    <source>
        <dbReference type="PROSITE-ProRule" id="PRU01213"/>
    </source>
</evidence>
<evidence type="ECO:0000259" key="3">
    <source>
        <dbReference type="PROSITE" id="PS51866"/>
    </source>
</evidence>
<dbReference type="Proteomes" id="UP000093592">
    <property type="component" value="Unassembled WGS sequence"/>
</dbReference>